<evidence type="ECO:0000313" key="1">
    <source>
        <dbReference type="EMBL" id="KAH6943389.1"/>
    </source>
</evidence>
<evidence type="ECO:0000313" key="2">
    <source>
        <dbReference type="Proteomes" id="UP000821845"/>
    </source>
</evidence>
<gene>
    <name evidence="1" type="ORF">HPB50_020886</name>
</gene>
<reference evidence="1" key="1">
    <citation type="submission" date="2020-05" db="EMBL/GenBank/DDBJ databases">
        <title>Large-scale comparative analyses of tick genomes elucidate their genetic diversity and vector capacities.</title>
        <authorList>
            <person name="Jia N."/>
            <person name="Wang J."/>
            <person name="Shi W."/>
            <person name="Du L."/>
            <person name="Sun Y."/>
            <person name="Zhan W."/>
            <person name="Jiang J."/>
            <person name="Wang Q."/>
            <person name="Zhang B."/>
            <person name="Ji P."/>
            <person name="Sakyi L.B."/>
            <person name="Cui X."/>
            <person name="Yuan T."/>
            <person name="Jiang B."/>
            <person name="Yang W."/>
            <person name="Lam T.T.-Y."/>
            <person name="Chang Q."/>
            <person name="Ding S."/>
            <person name="Wang X."/>
            <person name="Zhu J."/>
            <person name="Ruan X."/>
            <person name="Zhao L."/>
            <person name="Wei J."/>
            <person name="Que T."/>
            <person name="Du C."/>
            <person name="Cheng J."/>
            <person name="Dai P."/>
            <person name="Han X."/>
            <person name="Huang E."/>
            <person name="Gao Y."/>
            <person name="Liu J."/>
            <person name="Shao H."/>
            <person name="Ye R."/>
            <person name="Li L."/>
            <person name="Wei W."/>
            <person name="Wang X."/>
            <person name="Wang C."/>
            <person name="Yang T."/>
            <person name="Huo Q."/>
            <person name="Li W."/>
            <person name="Guo W."/>
            <person name="Chen H."/>
            <person name="Zhou L."/>
            <person name="Ni X."/>
            <person name="Tian J."/>
            <person name="Zhou Y."/>
            <person name="Sheng Y."/>
            <person name="Liu T."/>
            <person name="Pan Y."/>
            <person name="Xia L."/>
            <person name="Li J."/>
            <person name="Zhao F."/>
            <person name="Cao W."/>
        </authorList>
    </citation>
    <scope>NUCLEOTIDE SEQUENCE</scope>
    <source>
        <strain evidence="1">Hyas-2018</strain>
    </source>
</reference>
<keyword evidence="2" id="KW-1185">Reference proteome</keyword>
<sequence length="90" mass="10312">MAVLLLLSDIGFRYDKQGRNTLLVERDVNVARQQNYLYEIAESRMEALKIFCHDETWVNADITVASHHDVPIQGPMTGLRKLSGKGQRRL</sequence>
<protein>
    <submittedName>
        <fullName evidence="1">Uncharacterized protein</fullName>
    </submittedName>
</protein>
<organism evidence="1 2">
    <name type="scientific">Hyalomma asiaticum</name>
    <name type="common">Tick</name>
    <dbReference type="NCBI Taxonomy" id="266040"/>
    <lineage>
        <taxon>Eukaryota</taxon>
        <taxon>Metazoa</taxon>
        <taxon>Ecdysozoa</taxon>
        <taxon>Arthropoda</taxon>
        <taxon>Chelicerata</taxon>
        <taxon>Arachnida</taxon>
        <taxon>Acari</taxon>
        <taxon>Parasitiformes</taxon>
        <taxon>Ixodida</taxon>
        <taxon>Ixodoidea</taxon>
        <taxon>Ixodidae</taxon>
        <taxon>Hyalomminae</taxon>
        <taxon>Hyalomma</taxon>
    </lineage>
</organism>
<name>A0ACB7TEW3_HYAAI</name>
<accession>A0ACB7TEW3</accession>
<comment type="caution">
    <text evidence="1">The sequence shown here is derived from an EMBL/GenBank/DDBJ whole genome shotgun (WGS) entry which is preliminary data.</text>
</comment>
<dbReference type="Proteomes" id="UP000821845">
    <property type="component" value="Chromosome 10"/>
</dbReference>
<dbReference type="EMBL" id="CM023490">
    <property type="protein sequence ID" value="KAH6943389.1"/>
    <property type="molecule type" value="Genomic_DNA"/>
</dbReference>
<proteinExistence type="predicted"/>